<evidence type="ECO:0000256" key="2">
    <source>
        <dbReference type="ARBA" id="ARBA00008367"/>
    </source>
</evidence>
<dbReference type="InterPro" id="IPR002644">
    <property type="entry name" value="PSII_PsbZ"/>
</dbReference>
<keyword evidence="5 10" id="KW-0812">Transmembrane</keyword>
<reference evidence="12" key="1">
    <citation type="submission" date="2020-10" db="EMBL/GenBank/DDBJ databases">
        <authorList>
            <person name="Castelo-Branco R."/>
            <person name="Eusebio N."/>
            <person name="Adriana R."/>
            <person name="Vieira A."/>
            <person name="Brugerolle De Fraissinette N."/>
            <person name="Rezende De Castro R."/>
            <person name="Schneider M.P."/>
            <person name="Vasconcelos V."/>
            <person name="Leao P.N."/>
        </authorList>
    </citation>
    <scope>NUCLEOTIDE SEQUENCE</scope>
    <source>
        <strain evidence="12">LEGE 11480</strain>
    </source>
</reference>
<keyword evidence="7 10" id="KW-0793">Thylakoid</keyword>
<dbReference type="GO" id="GO:0015979">
    <property type="term" value="P:photosynthesis"/>
    <property type="evidence" value="ECO:0007669"/>
    <property type="project" value="UniProtKB-KW"/>
</dbReference>
<dbReference type="AlphaFoldDB" id="A0A928Z671"/>
<evidence type="ECO:0000256" key="1">
    <source>
        <dbReference type="ARBA" id="ARBA00004370"/>
    </source>
</evidence>
<dbReference type="Proteomes" id="UP000625316">
    <property type="component" value="Unassembled WGS sequence"/>
</dbReference>
<sequence>MTIVFDLFLGALVVFSFVMLVAVPVLYASPQNFDSSKKLLYLG</sequence>
<dbReference type="NCBIfam" id="TIGR03043">
    <property type="entry name" value="PS_II_psbZ"/>
    <property type="match status" value="1"/>
</dbReference>
<evidence type="ECO:0000256" key="11">
    <source>
        <dbReference type="SAM" id="Phobius"/>
    </source>
</evidence>
<evidence type="ECO:0000313" key="12">
    <source>
        <dbReference type="EMBL" id="MBE9033514.1"/>
    </source>
</evidence>
<comment type="similarity">
    <text evidence="2 10">Belongs to the PsbZ family.</text>
</comment>
<organism evidence="12 13">
    <name type="scientific">Romeriopsis navalis LEGE 11480</name>
    <dbReference type="NCBI Taxonomy" id="2777977"/>
    <lineage>
        <taxon>Bacteria</taxon>
        <taxon>Bacillati</taxon>
        <taxon>Cyanobacteriota</taxon>
        <taxon>Cyanophyceae</taxon>
        <taxon>Leptolyngbyales</taxon>
        <taxon>Leptolyngbyaceae</taxon>
        <taxon>Romeriopsis</taxon>
        <taxon>Romeriopsis navalis</taxon>
    </lineage>
</organism>
<comment type="caution">
    <text evidence="12">The sequence shown here is derived from an EMBL/GenBank/DDBJ whole genome shotgun (WGS) entry which is preliminary data.</text>
</comment>
<dbReference type="RefSeq" id="WP_264328311.1">
    <property type="nucleotide sequence ID" value="NZ_JADEXQ010000232.1"/>
</dbReference>
<dbReference type="GO" id="GO:0009539">
    <property type="term" value="C:photosystem II reaction center"/>
    <property type="evidence" value="ECO:0007669"/>
    <property type="project" value="InterPro"/>
</dbReference>
<gene>
    <name evidence="12" type="primary">psbZ</name>
    <name evidence="12" type="ORF">IQ266_27690</name>
</gene>
<dbReference type="EMBL" id="JADEXQ010000232">
    <property type="protein sequence ID" value="MBE9033514.1"/>
    <property type="molecule type" value="Genomic_DNA"/>
</dbReference>
<feature type="transmembrane region" description="Helical" evidence="11">
    <location>
        <begin position="7"/>
        <end position="27"/>
    </location>
</feature>
<evidence type="ECO:0000256" key="6">
    <source>
        <dbReference type="ARBA" id="ARBA00022989"/>
    </source>
</evidence>
<proteinExistence type="inferred from homology"/>
<dbReference type="SUPFAM" id="SSF161055">
    <property type="entry name" value="PsbZ-like"/>
    <property type="match status" value="1"/>
</dbReference>
<dbReference type="GO" id="GO:0042549">
    <property type="term" value="P:photosystem II stabilization"/>
    <property type="evidence" value="ECO:0007669"/>
    <property type="project" value="InterPro"/>
</dbReference>
<evidence type="ECO:0000313" key="13">
    <source>
        <dbReference type="Proteomes" id="UP000625316"/>
    </source>
</evidence>
<evidence type="ECO:0000256" key="7">
    <source>
        <dbReference type="ARBA" id="ARBA00023078"/>
    </source>
</evidence>
<evidence type="ECO:0000256" key="10">
    <source>
        <dbReference type="RuleBase" id="RU003472"/>
    </source>
</evidence>
<dbReference type="InterPro" id="IPR036512">
    <property type="entry name" value="PSII_PsbZ_sf"/>
</dbReference>
<dbReference type="Pfam" id="PF01737">
    <property type="entry name" value="Ycf9"/>
    <property type="match status" value="1"/>
</dbReference>
<keyword evidence="8 11" id="KW-0472">Membrane</keyword>
<accession>A0A928Z671</accession>
<evidence type="ECO:0000256" key="5">
    <source>
        <dbReference type="ARBA" id="ARBA00022692"/>
    </source>
</evidence>
<feature type="non-terminal residue" evidence="12">
    <location>
        <position position="43"/>
    </location>
</feature>
<keyword evidence="3 10" id="KW-0674">Reaction center</keyword>
<keyword evidence="9 10" id="KW-0604">Photosystem II</keyword>
<evidence type="ECO:0000256" key="3">
    <source>
        <dbReference type="ARBA" id="ARBA00022469"/>
    </source>
</evidence>
<keyword evidence="4 10" id="KW-0602">Photosynthesis</keyword>
<protein>
    <recommendedName>
        <fullName evidence="10">Photosystem II reaction center protein Z</fullName>
    </recommendedName>
</protein>
<comment type="subcellular location">
    <subcellularLocation>
        <location evidence="1">Membrane</location>
    </subcellularLocation>
</comment>
<comment type="function">
    <text evidence="10">Controls the interaction of photosystem II (PSII) cores with the light-harvesting antenna, regulates electron flow through the 2 photosystem reaction centers. PSII is a light-driven water plastoquinone oxidoreductase, using light energy to abstract electrons from H(2)O, generating a proton gradient subsequently used for ATP formation.</text>
</comment>
<evidence type="ECO:0000256" key="8">
    <source>
        <dbReference type="ARBA" id="ARBA00023136"/>
    </source>
</evidence>
<keyword evidence="6 11" id="KW-1133">Transmembrane helix</keyword>
<dbReference type="Gene3D" id="1.10.287.740">
    <property type="entry name" value="Photosystem II PsbZ, reaction centre"/>
    <property type="match status" value="1"/>
</dbReference>
<evidence type="ECO:0000256" key="9">
    <source>
        <dbReference type="ARBA" id="ARBA00023276"/>
    </source>
</evidence>
<keyword evidence="13" id="KW-1185">Reference proteome</keyword>
<evidence type="ECO:0000256" key="4">
    <source>
        <dbReference type="ARBA" id="ARBA00022531"/>
    </source>
</evidence>
<name>A0A928Z671_9CYAN</name>